<dbReference type="Pfam" id="PF14009">
    <property type="entry name" value="PADRE"/>
    <property type="match status" value="1"/>
</dbReference>
<sequence length="187" mass="20736">MGSCYSAYSDEMADVLPTAKVITIDGSLREYSVPTKVTEVLDVKHAATFLCLLDELYLDRGIPALESHDWVELNQIYFILPRSMLDQPLKGQDMAALAIKAILALAGALEKSYGKAGSKRDIQVMPLHELDDQTFDQAYTISGDFRNNEKTKRRALSQKSRTKLTGRASVKSRHSLSSLAVIQEVAE</sequence>
<evidence type="ECO:0000313" key="2">
    <source>
        <dbReference type="Proteomes" id="UP001140206"/>
    </source>
</evidence>
<comment type="caution">
    <text evidence="1">The sequence shown here is derived from an EMBL/GenBank/DDBJ whole genome shotgun (WGS) entry which is preliminary data.</text>
</comment>
<proteinExistence type="predicted"/>
<dbReference type="PANTHER" id="PTHR33052">
    <property type="entry name" value="DUF4228 DOMAIN PROTEIN-RELATED"/>
    <property type="match status" value="1"/>
</dbReference>
<name>A0AAV8BW88_9POAL</name>
<organism evidence="1 2">
    <name type="scientific">Rhynchospora pubera</name>
    <dbReference type="NCBI Taxonomy" id="906938"/>
    <lineage>
        <taxon>Eukaryota</taxon>
        <taxon>Viridiplantae</taxon>
        <taxon>Streptophyta</taxon>
        <taxon>Embryophyta</taxon>
        <taxon>Tracheophyta</taxon>
        <taxon>Spermatophyta</taxon>
        <taxon>Magnoliopsida</taxon>
        <taxon>Liliopsida</taxon>
        <taxon>Poales</taxon>
        <taxon>Cyperaceae</taxon>
        <taxon>Cyperoideae</taxon>
        <taxon>Rhynchosporeae</taxon>
        <taxon>Rhynchospora</taxon>
    </lineage>
</organism>
<dbReference type="AlphaFoldDB" id="A0AAV8BW88"/>
<accession>A0AAV8BW88</accession>
<dbReference type="EMBL" id="JAMFTS010000005">
    <property type="protein sequence ID" value="KAJ4747438.1"/>
    <property type="molecule type" value="Genomic_DNA"/>
</dbReference>
<keyword evidence="2" id="KW-1185">Reference proteome</keyword>
<reference evidence="1" key="1">
    <citation type="submission" date="2022-08" db="EMBL/GenBank/DDBJ databases">
        <authorList>
            <person name="Marques A."/>
        </authorList>
    </citation>
    <scope>NUCLEOTIDE SEQUENCE</scope>
    <source>
        <strain evidence="1">RhyPub2mFocal</strain>
        <tissue evidence="1">Leaves</tissue>
    </source>
</reference>
<evidence type="ECO:0000313" key="1">
    <source>
        <dbReference type="EMBL" id="KAJ4747438.1"/>
    </source>
</evidence>
<protein>
    <submittedName>
        <fullName evidence="1">HTH-type transcriptional regulator</fullName>
    </submittedName>
</protein>
<dbReference type="Proteomes" id="UP001140206">
    <property type="component" value="Chromosome 5"/>
</dbReference>
<gene>
    <name evidence="1" type="ORF">LUZ62_081843</name>
</gene>
<dbReference type="InterPro" id="IPR025322">
    <property type="entry name" value="PADRE_dom"/>
</dbReference>